<dbReference type="Proteomes" id="UP000282957">
    <property type="component" value="Unassembled WGS sequence"/>
</dbReference>
<comment type="caution">
    <text evidence="7">The sequence shown here is derived from an EMBL/GenBank/DDBJ whole genome shotgun (WGS) entry which is preliminary data.</text>
</comment>
<evidence type="ECO:0000256" key="3">
    <source>
        <dbReference type="ARBA" id="ARBA00022827"/>
    </source>
</evidence>
<dbReference type="GO" id="GO:0016651">
    <property type="term" value="F:oxidoreductase activity, acting on NAD(P)H"/>
    <property type="evidence" value="ECO:0007669"/>
    <property type="project" value="TreeGrafter"/>
</dbReference>
<accession>A0A437MLX5</accession>
<dbReference type="Pfam" id="PF14759">
    <property type="entry name" value="Reductase_C"/>
    <property type="match status" value="1"/>
</dbReference>
<dbReference type="SUPFAM" id="SSF55424">
    <property type="entry name" value="FAD/NAD-linked reductases, dimerisation (C-terminal) domain"/>
    <property type="match status" value="1"/>
</dbReference>
<evidence type="ECO:0000256" key="4">
    <source>
        <dbReference type="ARBA" id="ARBA00023002"/>
    </source>
</evidence>
<dbReference type="Pfam" id="PF07992">
    <property type="entry name" value="Pyr_redox_2"/>
    <property type="match status" value="1"/>
</dbReference>
<organism evidence="7 8">
    <name type="scientific">Rhodovarius crocodyli</name>
    <dbReference type="NCBI Taxonomy" id="1979269"/>
    <lineage>
        <taxon>Bacteria</taxon>
        <taxon>Pseudomonadati</taxon>
        <taxon>Pseudomonadota</taxon>
        <taxon>Alphaproteobacteria</taxon>
        <taxon>Acetobacterales</taxon>
        <taxon>Roseomonadaceae</taxon>
        <taxon>Rhodovarius</taxon>
    </lineage>
</organism>
<dbReference type="GO" id="GO:0005737">
    <property type="term" value="C:cytoplasm"/>
    <property type="evidence" value="ECO:0007669"/>
    <property type="project" value="TreeGrafter"/>
</dbReference>
<dbReference type="Gene3D" id="3.50.50.60">
    <property type="entry name" value="FAD/NAD(P)-binding domain"/>
    <property type="match status" value="2"/>
</dbReference>
<protein>
    <submittedName>
        <fullName evidence="7">Pyridine nucleotide-disulfide oxidoreductase</fullName>
    </submittedName>
</protein>
<evidence type="ECO:0000259" key="5">
    <source>
        <dbReference type="Pfam" id="PF07992"/>
    </source>
</evidence>
<evidence type="ECO:0000256" key="2">
    <source>
        <dbReference type="ARBA" id="ARBA00022630"/>
    </source>
</evidence>
<evidence type="ECO:0000313" key="8">
    <source>
        <dbReference type="Proteomes" id="UP000282957"/>
    </source>
</evidence>
<keyword evidence="3" id="KW-0274">FAD</keyword>
<dbReference type="EMBL" id="SACL01000001">
    <property type="protein sequence ID" value="RVT98625.1"/>
    <property type="molecule type" value="Genomic_DNA"/>
</dbReference>
<dbReference type="OrthoDB" id="7809559at2"/>
<dbReference type="AlphaFoldDB" id="A0A437MLX5"/>
<dbReference type="SUPFAM" id="SSF51905">
    <property type="entry name" value="FAD/NAD(P)-binding domain"/>
    <property type="match status" value="2"/>
</dbReference>
<name>A0A437MLX5_9PROT</name>
<keyword evidence="8" id="KW-1185">Reference proteome</keyword>
<comment type="cofactor">
    <cofactor evidence="1">
        <name>FAD</name>
        <dbReference type="ChEBI" id="CHEBI:57692"/>
    </cofactor>
</comment>
<reference evidence="7 8" key="1">
    <citation type="submission" date="2019-01" db="EMBL/GenBank/DDBJ databases">
        <authorList>
            <person name="Chen W.-M."/>
        </authorList>
    </citation>
    <scope>NUCLEOTIDE SEQUENCE [LARGE SCALE GENOMIC DNA]</scope>
    <source>
        <strain evidence="7 8">CCP-6</strain>
    </source>
</reference>
<keyword evidence="4" id="KW-0560">Oxidoreductase</keyword>
<dbReference type="InterPro" id="IPR028202">
    <property type="entry name" value="Reductase_C"/>
</dbReference>
<dbReference type="PANTHER" id="PTHR43557:SF2">
    <property type="entry name" value="RIESKE DOMAIN-CONTAINING PROTEIN-RELATED"/>
    <property type="match status" value="1"/>
</dbReference>
<dbReference type="InterPro" id="IPR016156">
    <property type="entry name" value="FAD/NAD-linked_Rdtase_dimer_sf"/>
</dbReference>
<dbReference type="PANTHER" id="PTHR43557">
    <property type="entry name" value="APOPTOSIS-INDUCING FACTOR 1"/>
    <property type="match status" value="1"/>
</dbReference>
<feature type="domain" description="FAD/NAD(P)-binding" evidence="5">
    <location>
        <begin position="22"/>
        <end position="315"/>
    </location>
</feature>
<dbReference type="Gene3D" id="3.30.390.30">
    <property type="match status" value="1"/>
</dbReference>
<evidence type="ECO:0000313" key="7">
    <source>
        <dbReference type="EMBL" id="RVT98625.1"/>
    </source>
</evidence>
<dbReference type="PRINTS" id="PR00368">
    <property type="entry name" value="FADPNR"/>
</dbReference>
<evidence type="ECO:0000259" key="6">
    <source>
        <dbReference type="Pfam" id="PF14759"/>
    </source>
</evidence>
<gene>
    <name evidence="7" type="ORF">EOD42_00475</name>
</gene>
<evidence type="ECO:0000256" key="1">
    <source>
        <dbReference type="ARBA" id="ARBA00001974"/>
    </source>
</evidence>
<dbReference type="InterPro" id="IPR050446">
    <property type="entry name" value="FAD-oxidoreductase/Apoptosis"/>
</dbReference>
<feature type="domain" description="Reductase C-terminal" evidence="6">
    <location>
        <begin position="334"/>
        <end position="419"/>
    </location>
</feature>
<dbReference type="InterPro" id="IPR023753">
    <property type="entry name" value="FAD/NAD-binding_dom"/>
</dbReference>
<sequence>MRGSSSPCRRRRYERCAGGAGMNVVIVGTGHAACQLAASLRERKYEGDITLIGREPGPTYQKPLLSKGFLLGKVAEPNLVLKPAAFFEQKRIAVIEAEVTAIDRAAKQVAGLPYDHLVLATGAENRRLTVPGAGLDGVVMLRSQPEALALRARLAGTKRIVIVGAGFIGMEVAAVAAQLGLEVIVVEQGERALARAVSLPVSRYLLARHWAGGVRFHFGAALAGFEGEGSLRAVHLADGTVIPTTLALVAIGVVPNMALAAQVGLATGNGIEVDARLATTDRAIHAIGDAAGYPHPLYDNRRVRVESIQNAMDQARCLAQTLTGVPTVYAKLPWFWSDQWDIRLQIAGVGAPGDQAVLRGSPEEGRFSVFRLDAEGRLSAVESINQAGEHMAARALVARRPRLEPSQIRDPEFPLQQLAAA</sequence>
<proteinExistence type="predicted"/>
<keyword evidence="2" id="KW-0285">Flavoprotein</keyword>
<dbReference type="InterPro" id="IPR036188">
    <property type="entry name" value="FAD/NAD-bd_sf"/>
</dbReference>